<evidence type="ECO:0000256" key="2">
    <source>
        <dbReference type="ARBA" id="ARBA00022759"/>
    </source>
</evidence>
<accession>A0A7Y4P5S8</accession>
<dbReference type="InterPro" id="IPR011335">
    <property type="entry name" value="Restrct_endonuc-II-like"/>
</dbReference>
<dbReference type="CDD" id="cd22355">
    <property type="entry name" value="Sau3AI_C"/>
    <property type="match status" value="1"/>
</dbReference>
<evidence type="ECO:0000259" key="4">
    <source>
        <dbReference type="SMART" id="SM00927"/>
    </source>
</evidence>
<dbReference type="SUPFAM" id="SSF52980">
    <property type="entry name" value="Restriction endonuclease-like"/>
    <property type="match status" value="2"/>
</dbReference>
<dbReference type="SMART" id="SM00927">
    <property type="entry name" value="MutH"/>
    <property type="match status" value="1"/>
</dbReference>
<evidence type="ECO:0000256" key="3">
    <source>
        <dbReference type="ARBA" id="ARBA00022801"/>
    </source>
</evidence>
<dbReference type="Proteomes" id="UP000541421">
    <property type="component" value="Unassembled WGS sequence"/>
</dbReference>
<keyword evidence="1" id="KW-0540">Nuclease</keyword>
<comment type="caution">
    <text evidence="5">The sequence shown here is derived from an EMBL/GenBank/DDBJ whole genome shotgun (WGS) entry which is preliminary data.</text>
</comment>
<dbReference type="InterPro" id="IPR011337">
    <property type="entry name" value="DNA_rep_MutH/RE_typeII_Sau3AI"/>
</dbReference>
<dbReference type="RefSeq" id="WP_171587997.1">
    <property type="nucleotide sequence ID" value="NZ_JABGBO010000002.1"/>
</dbReference>
<evidence type="ECO:0000256" key="1">
    <source>
        <dbReference type="ARBA" id="ARBA00022722"/>
    </source>
</evidence>
<sequence>MKKDYDDGDLQDIIRYSEQLKGKSFLDVLEQEISTQEELQQVIHKENSSRNKGELGVLLEKHFYGYEPNSRQEADFPKVGLELKVTPYEKLKKQRNGNVCRAGERLVITKISYAKQPTTEFDLSDLQKKISKMLVVWYLRDKGERRLDYRINHVYYYDLFSQLLATDLAVIREDFRIIMRKIIAGLAHELSESDTRYLGACTKGSTAEKSLQTQYYNPEVKAKGRAFCLKQSYMTYVLNQYVLSEGEKLESIFSEGSFSKGSFDDEVLAKINVFMGMSEQGLYNRFGLQNHSAKQKNKMLVNRMLGINTDAAEFRKANILVKTIRVKHDGNPCEAMSFANVQLSEFAKRRNGFEESTVYQFFEETRFLFVIFRQKEKGGDYILSDAMFWSMPFEDLNITLRKEWRKYVNVIAEGVVFDVQKLKNGEDRILNNLPGESELKVFHLRPKAQHAAYLINNVKYGRGKDKDMDSLPNGDKMTRQCFWLNKSYIKKIISRKS</sequence>
<name>A0A7Y4P5S8_9BURK</name>
<feature type="domain" description="DNA mismatch repair MutH/Type II restriction enzyme Sau3AI" evidence="4">
    <location>
        <begin position="66"/>
        <end position="174"/>
    </location>
</feature>
<protein>
    <submittedName>
        <fullName evidence="5">Restriction endonuclease</fullName>
    </submittedName>
</protein>
<dbReference type="Gene3D" id="3.40.600.10">
    <property type="entry name" value="DNA mismatch repair MutH/Restriction endonuclease, type II"/>
    <property type="match status" value="2"/>
</dbReference>
<gene>
    <name evidence="5" type="ORF">HKX40_02610</name>
</gene>
<dbReference type="GO" id="GO:0003677">
    <property type="term" value="F:DNA binding"/>
    <property type="evidence" value="ECO:0007669"/>
    <property type="project" value="InterPro"/>
</dbReference>
<organism evidence="5 6">
    <name type="scientific">Pelistega europaea</name>
    <dbReference type="NCBI Taxonomy" id="106147"/>
    <lineage>
        <taxon>Bacteria</taxon>
        <taxon>Pseudomonadati</taxon>
        <taxon>Pseudomonadota</taxon>
        <taxon>Betaproteobacteria</taxon>
        <taxon>Burkholderiales</taxon>
        <taxon>Alcaligenaceae</taxon>
        <taxon>Pelistega</taxon>
    </lineage>
</organism>
<dbReference type="CDD" id="cd22356">
    <property type="entry name" value="Sau3AI_N-like"/>
    <property type="match status" value="1"/>
</dbReference>
<evidence type="ECO:0000313" key="6">
    <source>
        <dbReference type="Proteomes" id="UP000541421"/>
    </source>
</evidence>
<keyword evidence="2 5" id="KW-0255">Endonuclease</keyword>
<keyword evidence="3" id="KW-0378">Hydrolase</keyword>
<dbReference type="Pfam" id="PF02976">
    <property type="entry name" value="MutH"/>
    <property type="match status" value="1"/>
</dbReference>
<evidence type="ECO:0000313" key="5">
    <source>
        <dbReference type="EMBL" id="NOL49035.1"/>
    </source>
</evidence>
<dbReference type="GO" id="GO:0004519">
    <property type="term" value="F:endonuclease activity"/>
    <property type="evidence" value="ECO:0007669"/>
    <property type="project" value="UniProtKB-KW"/>
</dbReference>
<dbReference type="AlphaFoldDB" id="A0A7Y4P5S8"/>
<dbReference type="EMBL" id="JABGBO010000002">
    <property type="protein sequence ID" value="NOL49035.1"/>
    <property type="molecule type" value="Genomic_DNA"/>
</dbReference>
<proteinExistence type="predicted"/>
<reference evidence="5 6" key="1">
    <citation type="submission" date="2020-05" db="EMBL/GenBank/DDBJ databases">
        <authorList>
            <person name="Niu N."/>
        </authorList>
    </citation>
    <scope>NUCLEOTIDE SEQUENCE [LARGE SCALE GENOMIC DNA]</scope>
    <source>
        <strain evidence="5 6">LMG10982</strain>
    </source>
</reference>
<dbReference type="NCBIfam" id="NF040973">
    <property type="entry name" value="restrict_Sau3AI"/>
    <property type="match status" value="1"/>
</dbReference>
<dbReference type="InterPro" id="IPR037057">
    <property type="entry name" value="DNA_rep_MutH/T2_RE_sf"/>
</dbReference>
<keyword evidence="6" id="KW-1185">Reference proteome</keyword>
<dbReference type="GO" id="GO:0016787">
    <property type="term" value="F:hydrolase activity"/>
    <property type="evidence" value="ECO:0007669"/>
    <property type="project" value="UniProtKB-KW"/>
</dbReference>